<dbReference type="RefSeq" id="WP_175226736.1">
    <property type="nucleotide sequence ID" value="NZ_CADIKH010000009.1"/>
</dbReference>
<reference evidence="2 3" key="1">
    <citation type="submission" date="2020-04" db="EMBL/GenBank/DDBJ databases">
        <authorList>
            <person name="De Canck E."/>
        </authorList>
    </citation>
    <scope>NUCLEOTIDE SEQUENCE [LARGE SCALE GENOMIC DNA]</scope>
    <source>
        <strain evidence="2 3">LMG 29542</strain>
    </source>
</reference>
<sequence length="74" mass="8168">MTSRKSKFWARVGVCSEVFAIAAAIITGWFVFFGDEPMLSVFLLPAFVFACALVAFSVISRGALRILRARLSIH</sequence>
<keyword evidence="1" id="KW-0812">Transmembrane</keyword>
<evidence type="ECO:0000313" key="3">
    <source>
        <dbReference type="Proteomes" id="UP000494363"/>
    </source>
</evidence>
<feature type="transmembrane region" description="Helical" evidence="1">
    <location>
        <begin position="12"/>
        <end position="32"/>
    </location>
</feature>
<feature type="transmembrane region" description="Helical" evidence="1">
    <location>
        <begin position="38"/>
        <end position="60"/>
    </location>
</feature>
<evidence type="ECO:0000313" key="2">
    <source>
        <dbReference type="EMBL" id="CAB3754891.1"/>
    </source>
</evidence>
<keyword evidence="1" id="KW-1133">Transmembrane helix</keyword>
<dbReference type="AlphaFoldDB" id="A0A6J5DNR9"/>
<organism evidence="2 3">
    <name type="scientific">Paraburkholderia humisilvae</name>
    <dbReference type="NCBI Taxonomy" id="627669"/>
    <lineage>
        <taxon>Bacteria</taxon>
        <taxon>Pseudomonadati</taxon>
        <taxon>Pseudomonadota</taxon>
        <taxon>Betaproteobacteria</taxon>
        <taxon>Burkholderiales</taxon>
        <taxon>Burkholderiaceae</taxon>
        <taxon>Paraburkholderia</taxon>
    </lineage>
</organism>
<gene>
    <name evidence="2" type="ORF">LMG29542_02480</name>
</gene>
<dbReference type="Proteomes" id="UP000494363">
    <property type="component" value="Unassembled WGS sequence"/>
</dbReference>
<dbReference type="EMBL" id="CADIKH010000009">
    <property type="protein sequence ID" value="CAB3754891.1"/>
    <property type="molecule type" value="Genomic_DNA"/>
</dbReference>
<protein>
    <submittedName>
        <fullName evidence="2">Uncharacterized protein</fullName>
    </submittedName>
</protein>
<proteinExistence type="predicted"/>
<accession>A0A6J5DNR9</accession>
<evidence type="ECO:0000256" key="1">
    <source>
        <dbReference type="SAM" id="Phobius"/>
    </source>
</evidence>
<keyword evidence="1" id="KW-0472">Membrane</keyword>
<keyword evidence="3" id="KW-1185">Reference proteome</keyword>
<name>A0A6J5DNR9_9BURK</name>